<evidence type="ECO:0000313" key="3">
    <source>
        <dbReference type="EMBL" id="KAG6693107.1"/>
    </source>
</evidence>
<keyword evidence="2" id="KW-1133">Transmembrane helix</keyword>
<feature type="region of interest" description="Disordered" evidence="1">
    <location>
        <begin position="61"/>
        <end position="82"/>
    </location>
</feature>
<feature type="transmembrane region" description="Helical" evidence="2">
    <location>
        <begin position="33"/>
        <end position="53"/>
    </location>
</feature>
<name>A0A922DZW5_CARIL</name>
<evidence type="ECO:0000313" key="4">
    <source>
        <dbReference type="Proteomes" id="UP000811246"/>
    </source>
</evidence>
<dbReference type="Proteomes" id="UP000811246">
    <property type="component" value="Chromosome 10"/>
</dbReference>
<accession>A0A922DZW5</accession>
<comment type="caution">
    <text evidence="3">The sequence shown here is derived from an EMBL/GenBank/DDBJ whole genome shotgun (WGS) entry which is preliminary data.</text>
</comment>
<keyword evidence="2" id="KW-0472">Membrane</keyword>
<dbReference type="PANTHER" id="PTHR35420:SF1">
    <property type="entry name" value="OS09G0480532 PROTEIN"/>
    <property type="match status" value="1"/>
</dbReference>
<protein>
    <submittedName>
        <fullName evidence="3">Uncharacterized protein</fullName>
    </submittedName>
</protein>
<sequence>MSATQVTISTRLTQIEEHDGSGLAFVISSRGSLVLVGMIVMSLSIISMVIFACGGHRSRLSSTGSFRGTRSATDQSGTGGTACGASTGSCGACGGGGGGGGGAEGALN</sequence>
<evidence type="ECO:0000256" key="2">
    <source>
        <dbReference type="SAM" id="Phobius"/>
    </source>
</evidence>
<keyword evidence="2" id="KW-0812">Transmembrane</keyword>
<organism evidence="3 4">
    <name type="scientific">Carya illinoinensis</name>
    <name type="common">Pecan</name>
    <dbReference type="NCBI Taxonomy" id="32201"/>
    <lineage>
        <taxon>Eukaryota</taxon>
        <taxon>Viridiplantae</taxon>
        <taxon>Streptophyta</taxon>
        <taxon>Embryophyta</taxon>
        <taxon>Tracheophyta</taxon>
        <taxon>Spermatophyta</taxon>
        <taxon>Magnoliopsida</taxon>
        <taxon>eudicotyledons</taxon>
        <taxon>Gunneridae</taxon>
        <taxon>Pentapetalae</taxon>
        <taxon>rosids</taxon>
        <taxon>fabids</taxon>
        <taxon>Fagales</taxon>
        <taxon>Juglandaceae</taxon>
        <taxon>Carya</taxon>
    </lineage>
</organism>
<dbReference type="AlphaFoldDB" id="A0A922DZW5"/>
<dbReference type="EMBL" id="CM031834">
    <property type="protein sequence ID" value="KAG6693107.1"/>
    <property type="molecule type" value="Genomic_DNA"/>
</dbReference>
<gene>
    <name evidence="3" type="ORF">I3842_10G148800</name>
</gene>
<feature type="compositionally biased region" description="Polar residues" evidence="1">
    <location>
        <begin position="61"/>
        <end position="75"/>
    </location>
</feature>
<reference evidence="3" key="1">
    <citation type="submission" date="2021-01" db="EMBL/GenBank/DDBJ databases">
        <authorList>
            <person name="Lovell J.T."/>
            <person name="Bentley N."/>
            <person name="Bhattarai G."/>
            <person name="Jenkins J.W."/>
            <person name="Sreedasyam A."/>
            <person name="Alarcon Y."/>
            <person name="Bock C."/>
            <person name="Boston L."/>
            <person name="Carlson J."/>
            <person name="Cervantes K."/>
            <person name="Clermont K."/>
            <person name="Krom N."/>
            <person name="Kubenka K."/>
            <person name="Mamidi S."/>
            <person name="Mattison C."/>
            <person name="Monteros M."/>
            <person name="Pisani C."/>
            <person name="Plott C."/>
            <person name="Rajasekar S."/>
            <person name="Rhein H.S."/>
            <person name="Rohla C."/>
            <person name="Song M."/>
            <person name="Hilaire R.S."/>
            <person name="Shu S."/>
            <person name="Wells L."/>
            <person name="Wang X."/>
            <person name="Webber J."/>
            <person name="Heerema R.J."/>
            <person name="Klein P."/>
            <person name="Conner P."/>
            <person name="Grauke L."/>
            <person name="Grimwood J."/>
            <person name="Schmutz J."/>
            <person name="Randall J.J."/>
        </authorList>
    </citation>
    <scope>NUCLEOTIDE SEQUENCE</scope>
    <source>
        <tissue evidence="3">Leaf</tissue>
    </source>
</reference>
<proteinExistence type="predicted"/>
<dbReference type="PANTHER" id="PTHR35420">
    <property type="entry name" value="OS02G0198500 PROTEIN"/>
    <property type="match status" value="1"/>
</dbReference>
<evidence type="ECO:0000256" key="1">
    <source>
        <dbReference type="SAM" id="MobiDB-lite"/>
    </source>
</evidence>